<organism evidence="2 3">
    <name type="scientific">Leucocoprinus birnbaumii</name>
    <dbReference type="NCBI Taxonomy" id="56174"/>
    <lineage>
        <taxon>Eukaryota</taxon>
        <taxon>Fungi</taxon>
        <taxon>Dikarya</taxon>
        <taxon>Basidiomycota</taxon>
        <taxon>Agaricomycotina</taxon>
        <taxon>Agaricomycetes</taxon>
        <taxon>Agaricomycetidae</taxon>
        <taxon>Agaricales</taxon>
        <taxon>Agaricineae</taxon>
        <taxon>Agaricaceae</taxon>
        <taxon>Leucocoprinus</taxon>
    </lineage>
</organism>
<dbReference type="EMBL" id="JANIEX010000402">
    <property type="protein sequence ID" value="KAJ3567603.1"/>
    <property type="molecule type" value="Genomic_DNA"/>
</dbReference>
<evidence type="ECO:0000313" key="2">
    <source>
        <dbReference type="EMBL" id="KAJ3567603.1"/>
    </source>
</evidence>
<protein>
    <submittedName>
        <fullName evidence="2">Uncharacterized protein</fullName>
    </submittedName>
</protein>
<comment type="caution">
    <text evidence="2">The sequence shown here is derived from an EMBL/GenBank/DDBJ whole genome shotgun (WGS) entry which is preliminary data.</text>
</comment>
<keyword evidence="3" id="KW-1185">Reference proteome</keyword>
<feature type="signal peptide" evidence="1">
    <location>
        <begin position="1"/>
        <end position="19"/>
    </location>
</feature>
<feature type="chain" id="PRO_5042037659" evidence="1">
    <location>
        <begin position="20"/>
        <end position="319"/>
    </location>
</feature>
<reference evidence="2" key="1">
    <citation type="submission" date="2022-07" db="EMBL/GenBank/DDBJ databases">
        <title>Genome Sequence of Leucocoprinus birnbaumii.</title>
        <authorList>
            <person name="Buettner E."/>
        </authorList>
    </citation>
    <scope>NUCLEOTIDE SEQUENCE</scope>
    <source>
        <strain evidence="2">VT141</strain>
    </source>
</reference>
<sequence>MPTLIRLSLLVTLLQTTLAAPLSLRNAVAALTTEDLKALSQWIINFLNPIHIPSVIQAITTCTMVIVVSTVTAEPEMLLLEDSTWLESLTIHFCNLVYGLFAPDYLAITSWTRSIAEVNSTFVFDRAFNKGASRKYKWNKLHSAFANHGGFVQWEDNKPPRVLTIADITDLVKSGEIDVPRLSQEDIFTRSVRTSRLGTFLVFALLDLWFFAKFKYVLPALWCIAITHGSLRWFSYILKLPVITAVKEPVIIARKSPMVEIGEIANNRAMDEQDSEIPKQDVKALVGGEGHIPEQSEKIEEPDSEAITRLLAHLYPYLR</sequence>
<keyword evidence="1" id="KW-0732">Signal</keyword>
<proteinExistence type="predicted"/>
<gene>
    <name evidence="2" type="ORF">NP233_g6259</name>
</gene>
<dbReference type="Proteomes" id="UP001213000">
    <property type="component" value="Unassembled WGS sequence"/>
</dbReference>
<evidence type="ECO:0000313" key="3">
    <source>
        <dbReference type="Proteomes" id="UP001213000"/>
    </source>
</evidence>
<evidence type="ECO:0000256" key="1">
    <source>
        <dbReference type="SAM" id="SignalP"/>
    </source>
</evidence>
<dbReference type="AlphaFoldDB" id="A0AAD5VRB1"/>
<name>A0AAD5VRB1_9AGAR</name>
<accession>A0AAD5VRB1</accession>